<dbReference type="Pfam" id="PF05685">
    <property type="entry name" value="Uma2"/>
    <property type="match status" value="1"/>
</dbReference>
<dbReference type="InterPro" id="IPR008538">
    <property type="entry name" value="Uma2"/>
</dbReference>
<proteinExistence type="predicted"/>
<dbReference type="CDD" id="cd06260">
    <property type="entry name" value="DUF820-like"/>
    <property type="match status" value="1"/>
</dbReference>
<protein>
    <recommendedName>
        <fullName evidence="1">Putative restriction endonuclease domain-containing protein</fullName>
    </recommendedName>
</protein>
<reference evidence="3" key="1">
    <citation type="submission" date="2019-02" db="EMBL/GenBank/DDBJ databases">
        <title>Draft genome sequence of Planktothrix agardhii NIES-905.</title>
        <authorList>
            <person name="Yamaguchi H."/>
            <person name="Suzuki S."/>
            <person name="Kawachi M."/>
        </authorList>
    </citation>
    <scope>NUCLEOTIDE SEQUENCE [LARGE SCALE GENOMIC DNA]</scope>
    <source>
        <strain evidence="3">CCAP 1459/11A</strain>
    </source>
</reference>
<feature type="domain" description="Putative restriction endonuclease" evidence="1">
    <location>
        <begin position="32"/>
        <end position="174"/>
    </location>
</feature>
<dbReference type="AlphaFoldDB" id="A0A4P5ZCI1"/>
<dbReference type="InterPro" id="IPR011335">
    <property type="entry name" value="Restrct_endonuc-II-like"/>
</dbReference>
<dbReference type="PANTHER" id="PTHR47152">
    <property type="entry name" value="SLR2084 PROTEIN-RELATED"/>
    <property type="match status" value="1"/>
</dbReference>
<gene>
    <name evidence="2" type="ORF">PA905_10280</name>
</gene>
<dbReference type="InterPro" id="IPR012296">
    <property type="entry name" value="Nuclease_put_TT1808"/>
</dbReference>
<dbReference type="SUPFAM" id="SSF52980">
    <property type="entry name" value="Restriction endonuclease-like"/>
    <property type="match status" value="1"/>
</dbReference>
<evidence type="ECO:0000313" key="3">
    <source>
        <dbReference type="Proteomes" id="UP000299794"/>
    </source>
</evidence>
<comment type="caution">
    <text evidence="2">The sequence shown here is derived from an EMBL/GenBank/DDBJ whole genome shotgun (WGS) entry which is preliminary data.</text>
</comment>
<sequence>MVATAPPIQQSLVGEKRVTLRGLTWQGYQQILHALPESRAARLTYDHGILEISMPLESHEFALRLIERFIIILIFEMGMKIKTMGSTTLNREDLDRGAEPDNAYYIQNQAKVAGRTVNLAEDPAPDLVVEVDITHTDIDKKCLYAAMGVPEFWSYNGQEWRIYQLQEKTYQECDRSPTFPGVKKEYLYNFLAKAQQDEIEAEKEFRSLIQEKIAEKSL</sequence>
<dbReference type="RefSeq" id="WP_141293689.1">
    <property type="nucleotide sequence ID" value="NZ_BJCD01000032.1"/>
</dbReference>
<dbReference type="PANTHER" id="PTHR47152:SF2">
    <property type="entry name" value="SLR2084 PROTEIN"/>
    <property type="match status" value="1"/>
</dbReference>
<dbReference type="Proteomes" id="UP000299794">
    <property type="component" value="Unassembled WGS sequence"/>
</dbReference>
<dbReference type="EMBL" id="BJCD01000032">
    <property type="protein sequence ID" value="GDZ93193.1"/>
    <property type="molecule type" value="Genomic_DNA"/>
</dbReference>
<evidence type="ECO:0000313" key="2">
    <source>
        <dbReference type="EMBL" id="GDZ93193.1"/>
    </source>
</evidence>
<evidence type="ECO:0000259" key="1">
    <source>
        <dbReference type="Pfam" id="PF05685"/>
    </source>
</evidence>
<accession>A0A4P5ZCI1</accession>
<dbReference type="Gene3D" id="3.90.1570.10">
    <property type="entry name" value="tt1808, chain A"/>
    <property type="match status" value="1"/>
</dbReference>
<name>A0A4P5ZCI1_PLAAG</name>
<organism evidence="2 3">
    <name type="scientific">Planktothrix agardhii CCAP 1459/11A</name>
    <dbReference type="NCBI Taxonomy" id="282420"/>
    <lineage>
        <taxon>Bacteria</taxon>
        <taxon>Bacillati</taxon>
        <taxon>Cyanobacteriota</taxon>
        <taxon>Cyanophyceae</taxon>
        <taxon>Oscillatoriophycideae</taxon>
        <taxon>Oscillatoriales</taxon>
        <taxon>Microcoleaceae</taxon>
        <taxon>Planktothrix</taxon>
    </lineage>
</organism>